<dbReference type="GO" id="GO:0005634">
    <property type="term" value="C:nucleus"/>
    <property type="evidence" value="ECO:0007669"/>
    <property type="project" value="UniProtKB-SubCell"/>
</dbReference>
<dbReference type="AlphaFoldDB" id="A0AAN9LKG4"/>
<evidence type="ECO:0000256" key="6">
    <source>
        <dbReference type="SAM" id="SignalP"/>
    </source>
</evidence>
<evidence type="ECO:0000256" key="3">
    <source>
        <dbReference type="ARBA" id="ARBA00023242"/>
    </source>
</evidence>
<organism evidence="7 8">
    <name type="scientific">Canavalia gladiata</name>
    <name type="common">Sword bean</name>
    <name type="synonym">Dolichos gladiatus</name>
    <dbReference type="NCBI Taxonomy" id="3824"/>
    <lineage>
        <taxon>Eukaryota</taxon>
        <taxon>Viridiplantae</taxon>
        <taxon>Streptophyta</taxon>
        <taxon>Embryophyta</taxon>
        <taxon>Tracheophyta</taxon>
        <taxon>Spermatophyta</taxon>
        <taxon>Magnoliopsida</taxon>
        <taxon>eudicotyledons</taxon>
        <taxon>Gunneridae</taxon>
        <taxon>Pentapetalae</taxon>
        <taxon>rosids</taxon>
        <taxon>fabids</taxon>
        <taxon>Fabales</taxon>
        <taxon>Fabaceae</taxon>
        <taxon>Papilionoideae</taxon>
        <taxon>50 kb inversion clade</taxon>
        <taxon>NPAAA clade</taxon>
        <taxon>indigoferoid/millettioid clade</taxon>
        <taxon>Phaseoleae</taxon>
        <taxon>Canavalia</taxon>
    </lineage>
</organism>
<feature type="signal peptide" evidence="6">
    <location>
        <begin position="1"/>
        <end position="17"/>
    </location>
</feature>
<protein>
    <submittedName>
        <fullName evidence="7">Uncharacterized protein</fullName>
    </submittedName>
</protein>
<feature type="chain" id="PRO_5042914923" evidence="6">
    <location>
        <begin position="18"/>
        <end position="154"/>
    </location>
</feature>
<evidence type="ECO:0000313" key="7">
    <source>
        <dbReference type="EMBL" id="KAK7337665.1"/>
    </source>
</evidence>
<feature type="region of interest" description="Disordered" evidence="5">
    <location>
        <begin position="127"/>
        <end position="154"/>
    </location>
</feature>
<evidence type="ECO:0000313" key="8">
    <source>
        <dbReference type="Proteomes" id="UP001367508"/>
    </source>
</evidence>
<keyword evidence="8" id="KW-1185">Reference proteome</keyword>
<proteinExistence type="inferred from homology"/>
<evidence type="ECO:0000256" key="5">
    <source>
        <dbReference type="SAM" id="MobiDB-lite"/>
    </source>
</evidence>
<dbReference type="PANTHER" id="PTHR33669">
    <property type="entry name" value="PROTEIN NEGATIVE REGULATOR OF RESISTANCE"/>
    <property type="match status" value="1"/>
</dbReference>
<dbReference type="EMBL" id="JAYMYQ010000004">
    <property type="protein sequence ID" value="KAK7337665.1"/>
    <property type="molecule type" value="Genomic_DNA"/>
</dbReference>
<dbReference type="PANTHER" id="PTHR33669:SF26">
    <property type="entry name" value="PROTEIN NIM1-INTERACTING 3"/>
    <property type="match status" value="1"/>
</dbReference>
<dbReference type="Pfam" id="PF15699">
    <property type="entry name" value="NPR1_interact"/>
    <property type="match status" value="1"/>
</dbReference>
<gene>
    <name evidence="7" type="ORF">VNO77_18250</name>
</gene>
<comment type="subcellular location">
    <subcellularLocation>
        <location evidence="1">Nucleus</location>
    </subcellularLocation>
</comment>
<dbReference type="InterPro" id="IPR031425">
    <property type="entry name" value="NPR1/NH1-interacting"/>
</dbReference>
<comment type="similarity">
    <text evidence="2">Belongs to the NPR1-interactor family.</text>
</comment>
<comment type="caution">
    <text evidence="7">The sequence shown here is derived from an EMBL/GenBank/DDBJ whole genome shotgun (WGS) entry which is preliminary data.</text>
</comment>
<sequence length="154" mass="17939">MLLYSLLYLVFASAYEAFALIHELRIMEEERRKRKLENEEENEEQKMEKFFALIKRTKDVRDLLFKEKSDEGIKSEGGIWNPTFQPEDFIDCRELGKSNVSAPEHVAGPSKKEEEFIEKKECLQEATTVAPVAENNEDKEKEKASEHLDLNLSL</sequence>
<evidence type="ECO:0000256" key="1">
    <source>
        <dbReference type="ARBA" id="ARBA00004123"/>
    </source>
</evidence>
<accession>A0AAN9LKG4</accession>
<keyword evidence="4" id="KW-0175">Coiled coil</keyword>
<keyword evidence="6" id="KW-0732">Signal</keyword>
<reference evidence="7 8" key="1">
    <citation type="submission" date="2024-01" db="EMBL/GenBank/DDBJ databases">
        <title>The genomes of 5 underutilized Papilionoideae crops provide insights into root nodulation and disease resistanc.</title>
        <authorList>
            <person name="Jiang F."/>
        </authorList>
    </citation>
    <scope>NUCLEOTIDE SEQUENCE [LARGE SCALE GENOMIC DNA]</scope>
    <source>
        <strain evidence="7">LVBAO_FW01</strain>
        <tissue evidence="7">Leaves</tissue>
    </source>
</reference>
<name>A0AAN9LKG4_CANGL</name>
<evidence type="ECO:0000256" key="2">
    <source>
        <dbReference type="ARBA" id="ARBA00009937"/>
    </source>
</evidence>
<dbReference type="Proteomes" id="UP001367508">
    <property type="component" value="Unassembled WGS sequence"/>
</dbReference>
<dbReference type="GO" id="GO:0010112">
    <property type="term" value="P:regulation of systemic acquired resistance"/>
    <property type="evidence" value="ECO:0007669"/>
    <property type="project" value="InterPro"/>
</dbReference>
<evidence type="ECO:0000256" key="4">
    <source>
        <dbReference type="SAM" id="Coils"/>
    </source>
</evidence>
<feature type="compositionally biased region" description="Basic and acidic residues" evidence="5">
    <location>
        <begin position="136"/>
        <end position="154"/>
    </location>
</feature>
<keyword evidence="3" id="KW-0539">Nucleus</keyword>
<feature type="coiled-coil region" evidence="4">
    <location>
        <begin position="19"/>
        <end position="53"/>
    </location>
</feature>